<evidence type="ECO:0000313" key="3">
    <source>
        <dbReference type="Proteomes" id="UP001381693"/>
    </source>
</evidence>
<dbReference type="Proteomes" id="UP001381693">
    <property type="component" value="Unassembled WGS sequence"/>
</dbReference>
<dbReference type="AlphaFoldDB" id="A0AAN8X0W9"/>
<proteinExistence type="predicted"/>
<name>A0AAN8X0W9_HALRR</name>
<feature type="compositionally biased region" description="Low complexity" evidence="1">
    <location>
        <begin position="151"/>
        <end position="171"/>
    </location>
</feature>
<sequence length="618" mass="68564">MHPPHLAQFAPLHKGRSFICYRDVNKAIERHREIYGLRLVLKKAIRLENYCLTVDQMRDLNFRLKYGELDYQCSVDNGRPGRPGNDERCPRLVRLRLSPDARTLVVYDTHIHEPVIKKQSHIQGLSPPCPLQEPLLDTSSKDEAPKGKALSHSVPPTPTTTLSSPTYRPSPGLEKGNILTSTPNLMTTSSPAHEKITMKIKKSQFSPNEMVVVGSARDTQEQLELRNTPEKTYSQPSAITGEQTDPAALARQFVQNLQAGNAAVVLKPLNVSPMQDASTRTEAGEITITPVPVVQKPLPKIAPKPLDTVANQLPEKTEKVPAKDLGSEYPKLKTPSIVLTKSLPQSQKILAKTDRPADKEGVKASPKILPKPVQRSVLKPTTVKHSSKETEKYTPRQSEKVVKTVEKNGTKNAPTKTSARISQKNSQRLHSSKSELHVPIYQLSGSKKLLRKKKARQSDDISSFMPLDTELPVSDKTQLVHGVLLKLLNITSRMPMTKFTDALDSLELLSDAFSLEQRVNITISQDEDEEAKLNNLDQTYYEEYYNFDNATSPIAGNHRITISQVDGPSDLADVVPPETASANNLAAGKRSRTSYIDEIAQLGVVDDSPKNKLQRISL</sequence>
<evidence type="ECO:0000313" key="2">
    <source>
        <dbReference type="EMBL" id="KAK7074507.1"/>
    </source>
</evidence>
<feature type="compositionally biased region" description="Polar residues" evidence="1">
    <location>
        <begin position="410"/>
        <end position="429"/>
    </location>
</feature>
<feature type="region of interest" description="Disordered" evidence="1">
    <location>
        <begin position="118"/>
        <end position="189"/>
    </location>
</feature>
<accession>A0AAN8X0W9</accession>
<feature type="compositionally biased region" description="Basic and acidic residues" evidence="1">
    <location>
        <begin position="351"/>
        <end position="362"/>
    </location>
</feature>
<comment type="caution">
    <text evidence="2">The sequence shown here is derived from an EMBL/GenBank/DDBJ whole genome shotgun (WGS) entry which is preliminary data.</text>
</comment>
<keyword evidence="3" id="KW-1185">Reference proteome</keyword>
<dbReference type="EMBL" id="JAXCGZ010011561">
    <property type="protein sequence ID" value="KAK7074507.1"/>
    <property type="molecule type" value="Genomic_DNA"/>
</dbReference>
<gene>
    <name evidence="2" type="ORF">SK128_018088</name>
</gene>
<feature type="region of interest" description="Disordered" evidence="1">
    <location>
        <begin position="351"/>
        <end position="434"/>
    </location>
</feature>
<protein>
    <submittedName>
        <fullName evidence="2">Uncharacterized protein</fullName>
    </submittedName>
</protein>
<evidence type="ECO:0000256" key="1">
    <source>
        <dbReference type="SAM" id="MobiDB-lite"/>
    </source>
</evidence>
<feature type="compositionally biased region" description="Basic and acidic residues" evidence="1">
    <location>
        <begin position="386"/>
        <end position="409"/>
    </location>
</feature>
<reference evidence="2 3" key="1">
    <citation type="submission" date="2023-11" db="EMBL/GenBank/DDBJ databases">
        <title>Halocaridina rubra genome assembly.</title>
        <authorList>
            <person name="Smith C."/>
        </authorList>
    </citation>
    <scope>NUCLEOTIDE SEQUENCE [LARGE SCALE GENOMIC DNA]</scope>
    <source>
        <strain evidence="2">EP-1</strain>
        <tissue evidence="2">Whole</tissue>
    </source>
</reference>
<organism evidence="2 3">
    <name type="scientific">Halocaridina rubra</name>
    <name type="common">Hawaiian red shrimp</name>
    <dbReference type="NCBI Taxonomy" id="373956"/>
    <lineage>
        <taxon>Eukaryota</taxon>
        <taxon>Metazoa</taxon>
        <taxon>Ecdysozoa</taxon>
        <taxon>Arthropoda</taxon>
        <taxon>Crustacea</taxon>
        <taxon>Multicrustacea</taxon>
        <taxon>Malacostraca</taxon>
        <taxon>Eumalacostraca</taxon>
        <taxon>Eucarida</taxon>
        <taxon>Decapoda</taxon>
        <taxon>Pleocyemata</taxon>
        <taxon>Caridea</taxon>
        <taxon>Atyoidea</taxon>
        <taxon>Atyidae</taxon>
        <taxon>Halocaridina</taxon>
    </lineage>
</organism>
<feature type="compositionally biased region" description="Polar residues" evidence="1">
    <location>
        <begin position="178"/>
        <end position="189"/>
    </location>
</feature>